<evidence type="ECO:0000259" key="8">
    <source>
        <dbReference type="Pfam" id="PF17802"/>
    </source>
</evidence>
<dbReference type="Gene3D" id="2.60.40.1140">
    <property type="entry name" value="Collagen-binding surface protein Cna, B-type domain"/>
    <property type="match status" value="1"/>
</dbReference>
<dbReference type="InterPro" id="IPR013783">
    <property type="entry name" value="Ig-like_fold"/>
</dbReference>
<evidence type="ECO:0000256" key="6">
    <source>
        <dbReference type="SAM" id="Phobius"/>
    </source>
</evidence>
<dbReference type="GO" id="GO:0007155">
    <property type="term" value="P:cell adhesion"/>
    <property type="evidence" value="ECO:0007669"/>
    <property type="project" value="InterPro"/>
</dbReference>
<dbReference type="InterPro" id="IPR008456">
    <property type="entry name" value="Collagen-bd_dom"/>
</dbReference>
<gene>
    <name evidence="10" type="primary">cna</name>
    <name evidence="10" type="ORF">CNLFYP112_01388</name>
</gene>
<comment type="subcellular location">
    <subcellularLocation>
        <location evidence="1">Secreted</location>
        <location evidence="1">Cell wall</location>
    </subcellularLocation>
</comment>
<evidence type="ECO:0000313" key="10">
    <source>
        <dbReference type="EMBL" id="VYS94280.1"/>
    </source>
</evidence>
<proteinExistence type="predicted"/>
<keyword evidence="4" id="KW-0732">Signal</keyword>
<dbReference type="GO" id="GO:0005518">
    <property type="term" value="F:collagen binding"/>
    <property type="evidence" value="ECO:0007669"/>
    <property type="project" value="InterPro"/>
</dbReference>
<evidence type="ECO:0000256" key="3">
    <source>
        <dbReference type="ARBA" id="ARBA00022525"/>
    </source>
</evidence>
<dbReference type="EMBL" id="CACRTG010000005">
    <property type="protein sequence ID" value="VYS94280.1"/>
    <property type="molecule type" value="Genomic_DNA"/>
</dbReference>
<keyword evidence="6" id="KW-0812">Transmembrane</keyword>
<dbReference type="Pfam" id="PF05737">
    <property type="entry name" value="Collagen_bind"/>
    <property type="match status" value="1"/>
</dbReference>
<dbReference type="InterPro" id="IPR008966">
    <property type="entry name" value="Adhesion_dom_sf"/>
</dbReference>
<keyword evidence="6" id="KW-1133">Transmembrane helix</keyword>
<dbReference type="Pfam" id="PF17802">
    <property type="entry name" value="SpaA"/>
    <property type="match status" value="1"/>
</dbReference>
<keyword evidence="2" id="KW-0134">Cell wall</keyword>
<organism evidence="10">
    <name type="scientific">[Clostridium] nexile</name>
    <dbReference type="NCBI Taxonomy" id="29361"/>
    <lineage>
        <taxon>Bacteria</taxon>
        <taxon>Bacillati</taxon>
        <taxon>Bacillota</taxon>
        <taxon>Clostridia</taxon>
        <taxon>Lachnospirales</taxon>
        <taxon>Lachnospiraceae</taxon>
        <taxon>Tyzzerella</taxon>
    </lineage>
</organism>
<reference evidence="10" key="1">
    <citation type="submission" date="2019-11" db="EMBL/GenBank/DDBJ databases">
        <authorList>
            <person name="Feng L."/>
        </authorList>
    </citation>
    <scope>NUCLEOTIDE SEQUENCE</scope>
    <source>
        <strain evidence="10">CnexileLFYP112</strain>
    </source>
</reference>
<feature type="domain" description="DUF7601" evidence="9">
    <location>
        <begin position="333"/>
        <end position="458"/>
    </location>
</feature>
<feature type="transmembrane region" description="Helical" evidence="6">
    <location>
        <begin position="474"/>
        <end position="494"/>
    </location>
</feature>
<accession>A0A6N2SR71</accession>
<feature type="domain" description="SpaA-like prealbumin fold" evidence="8">
    <location>
        <begin position="231"/>
        <end position="321"/>
    </location>
</feature>
<evidence type="ECO:0000256" key="1">
    <source>
        <dbReference type="ARBA" id="ARBA00004191"/>
    </source>
</evidence>
<dbReference type="Pfam" id="PF24547">
    <property type="entry name" value="DUF7601"/>
    <property type="match status" value="1"/>
</dbReference>
<dbReference type="Gene3D" id="2.60.40.740">
    <property type="match status" value="1"/>
</dbReference>
<evidence type="ECO:0000256" key="4">
    <source>
        <dbReference type="ARBA" id="ARBA00022729"/>
    </source>
</evidence>
<evidence type="ECO:0000256" key="5">
    <source>
        <dbReference type="ARBA" id="ARBA00023088"/>
    </source>
</evidence>
<protein>
    <submittedName>
        <fullName evidence="10">Collagen adhesin</fullName>
    </submittedName>
</protein>
<name>A0A6N2SR71_9FIRM</name>
<keyword evidence="5" id="KW-0572">Peptidoglycan-anchor</keyword>
<dbReference type="InterPro" id="IPR041033">
    <property type="entry name" value="SpaA_PFL_dom_1"/>
</dbReference>
<feature type="domain" description="Collagen binding" evidence="7">
    <location>
        <begin position="74"/>
        <end position="196"/>
    </location>
</feature>
<evidence type="ECO:0000259" key="7">
    <source>
        <dbReference type="Pfam" id="PF05737"/>
    </source>
</evidence>
<dbReference type="Gene3D" id="2.60.40.10">
    <property type="entry name" value="Immunoglobulins"/>
    <property type="match status" value="1"/>
</dbReference>
<dbReference type="Gene3D" id="2.60.40.1280">
    <property type="match status" value="1"/>
</dbReference>
<dbReference type="SUPFAM" id="SSF49401">
    <property type="entry name" value="Bacterial adhesins"/>
    <property type="match status" value="1"/>
</dbReference>
<keyword evidence="6" id="KW-0472">Membrane</keyword>
<evidence type="ECO:0000256" key="2">
    <source>
        <dbReference type="ARBA" id="ARBA00022512"/>
    </source>
</evidence>
<keyword evidence="3" id="KW-0964">Secreted</keyword>
<dbReference type="InterPro" id="IPR011252">
    <property type="entry name" value="Fibrogen-bd_dom1"/>
</dbReference>
<dbReference type="InterPro" id="IPR055382">
    <property type="entry name" value="DUF7601"/>
</dbReference>
<dbReference type="AlphaFoldDB" id="A0A6N2SR71"/>
<sequence>MGDVVITRDGTTITFNEKINNLDDVSGSVYFEVQGRNVTGTAEEDTKSVSVWSGTKRADIAIHKPETGTSSVFYYKTGDMLPDDINHIRWFLNINNEKAYADEDVYIEDSIQGGQELDPDSFEILVYGYNAGDFSGENAINDFQNRFPGSSITYNTRENTINVRIPQEYVSLNCFSIMYRTKVTNPNQEYFENKTKAWYKENGKQAVHGGSFDYSVKNIHSGGNITGTVKGELKIFKVLKDSTTPIEGVKFLVEREDGGIIKDNLKKLELTTDVNGIANVKGLSVGKYMVKEIYAPDWIDFDPLNSPVLTFEIKESDTEGVVLNIENTPVLTELLISKVVKGEAGDKTKQFTFEISINDAEGNPLNGTYTCVGSIREGYEQESTKPLDNTIEFKNGKAQILLSHGQQVTIKDLPLNCIYTVAEKEENQDNYITTYNDQSEQAAGTLDKTAEVHVVNSREFVPDTGITDRTHSSMLVSSVISALGIFVLIGSYVLRKGRK</sequence>
<keyword evidence="10" id="KW-0176">Collagen</keyword>
<evidence type="ECO:0000259" key="9">
    <source>
        <dbReference type="Pfam" id="PF24547"/>
    </source>
</evidence>